<reference evidence="3 4" key="2">
    <citation type="submission" date="2016-05" db="EMBL/GenBank/DDBJ databases">
        <authorList>
            <person name="Naeem Raeece"/>
        </authorList>
    </citation>
    <scope>NUCLEOTIDE SEQUENCE [LARGE SCALE GENOMIC DNA]</scope>
</reference>
<name>A0A1A8WXI4_PLAOA</name>
<evidence type="ECO:0000313" key="2">
    <source>
        <dbReference type="EMBL" id="SBS97078.1"/>
    </source>
</evidence>
<dbReference type="Proteomes" id="UP000078560">
    <property type="component" value="Unassembled WGS sequence"/>
</dbReference>
<accession>A0A1A8WXI4</accession>
<organism evidence="2 3">
    <name type="scientific">Plasmodium ovale curtisi</name>
    <dbReference type="NCBI Taxonomy" id="864141"/>
    <lineage>
        <taxon>Eukaryota</taxon>
        <taxon>Sar</taxon>
        <taxon>Alveolata</taxon>
        <taxon>Apicomplexa</taxon>
        <taxon>Aconoidasida</taxon>
        <taxon>Haemosporida</taxon>
        <taxon>Plasmodiidae</taxon>
        <taxon>Plasmodium</taxon>
        <taxon>Plasmodium (Plasmodium)</taxon>
    </lineage>
</organism>
<evidence type="ECO:0000313" key="4">
    <source>
        <dbReference type="Proteomes" id="UP000078560"/>
    </source>
</evidence>
<evidence type="ECO:0000313" key="1">
    <source>
        <dbReference type="EMBL" id="SBS86674.1"/>
    </source>
</evidence>
<reference evidence="2" key="1">
    <citation type="submission" date="2016-05" db="EMBL/GenBank/DDBJ databases">
        <authorList>
            <person name="Lavstsen T."/>
            <person name="Jespersen J.S."/>
        </authorList>
    </citation>
    <scope>NUCLEOTIDE SEQUENCE [LARGE SCALE GENOMIC DNA]</scope>
</reference>
<evidence type="ECO:0000313" key="3">
    <source>
        <dbReference type="Proteomes" id="UP000078546"/>
    </source>
</evidence>
<dbReference type="EMBL" id="FLQU01000510">
    <property type="protein sequence ID" value="SBS86674.1"/>
    <property type="molecule type" value="Genomic_DNA"/>
</dbReference>
<dbReference type="Proteomes" id="UP000078546">
    <property type="component" value="Unassembled WGS sequence"/>
</dbReference>
<proteinExistence type="predicted"/>
<dbReference type="EMBL" id="FLQV01000655">
    <property type="protein sequence ID" value="SBS97078.1"/>
    <property type="molecule type" value="Genomic_DNA"/>
</dbReference>
<protein>
    <submittedName>
        <fullName evidence="2">Uncharacterized protein</fullName>
    </submittedName>
</protein>
<dbReference type="AlphaFoldDB" id="A0A1A8WXI4"/>
<sequence>MSFYVFRGWSKQFSSERLNSAVPFFLCVSPNSDFCRLAINPPRLVKHIYIYSYFRTRRVSNRKERYKHQPHLKDSLVLLWQKVEIETNMNSSFFEDNKKGEIQKEKQKDGLTGEELINSKMLNGEKHAEAVPENLACLICYDDIDENNYIEYKTNETSGWYPCMFCLNCTGILIQTQYHKYINNVQKSDCLREQTSLLKMGPPINIKDKNGFPLSDGNEIHSLWHFCDKKIHSAKLDGSLIGEERMKLWNELKKFLIREEKGEMPNSANAKDSPE</sequence>
<gene>
    <name evidence="2" type="ORF">POVCU1_035580</name>
    <name evidence="1" type="ORF">POVCU2_0038570</name>
</gene>